<organism evidence="2 3">
    <name type="scientific">Lactiplantibacillus plantarum subsp. plantarum</name>
    <dbReference type="NCBI Taxonomy" id="337330"/>
    <lineage>
        <taxon>Bacteria</taxon>
        <taxon>Bacillati</taxon>
        <taxon>Bacillota</taxon>
        <taxon>Bacilli</taxon>
        <taxon>Lactobacillales</taxon>
        <taxon>Lactobacillaceae</taxon>
        <taxon>Lactiplantibacillus</taxon>
    </lineage>
</organism>
<dbReference type="Pfam" id="PF00126">
    <property type="entry name" value="HTH_1"/>
    <property type="match status" value="1"/>
</dbReference>
<dbReference type="SUPFAM" id="SSF46785">
    <property type="entry name" value="Winged helix' DNA-binding domain"/>
    <property type="match status" value="1"/>
</dbReference>
<evidence type="ECO:0000313" key="3">
    <source>
        <dbReference type="Proteomes" id="UP000236990"/>
    </source>
</evidence>
<dbReference type="EMBL" id="NKCZ01000114">
    <property type="protein sequence ID" value="POD82830.1"/>
    <property type="molecule type" value="Genomic_DNA"/>
</dbReference>
<protein>
    <recommendedName>
        <fullName evidence="1">HTH lysR-type domain-containing protein</fullName>
    </recommendedName>
</protein>
<proteinExistence type="predicted"/>
<gene>
    <name evidence="2" type="ORF">S101258_02215</name>
</gene>
<reference evidence="2 3" key="1">
    <citation type="submission" date="2017-06" db="EMBL/GenBank/DDBJ databases">
        <title>Genome sequence of Lactobacillus plantarum subsp. plantarum strain SRCM101258.</title>
        <authorList>
            <person name="Cho S.H."/>
        </authorList>
    </citation>
    <scope>NUCLEOTIDE SEQUENCE [LARGE SCALE GENOMIC DNA]</scope>
    <source>
        <strain evidence="2 3">SRCM101258</strain>
    </source>
</reference>
<name>A0A2S3U4T3_LACPN</name>
<accession>A0A2S3U4T3</accession>
<evidence type="ECO:0000313" key="2">
    <source>
        <dbReference type="EMBL" id="POD82830.1"/>
    </source>
</evidence>
<comment type="caution">
    <text evidence="2">The sequence shown here is derived from an EMBL/GenBank/DDBJ whole genome shotgun (WGS) entry which is preliminary data.</text>
</comment>
<dbReference type="Proteomes" id="UP000236990">
    <property type="component" value="Unassembled WGS sequence"/>
</dbReference>
<dbReference type="Gene3D" id="1.10.10.10">
    <property type="entry name" value="Winged helix-like DNA-binding domain superfamily/Winged helix DNA-binding domain"/>
    <property type="match status" value="1"/>
</dbReference>
<dbReference type="PROSITE" id="PS50931">
    <property type="entry name" value="HTH_LYSR"/>
    <property type="match status" value="1"/>
</dbReference>
<dbReference type="GO" id="GO:0003700">
    <property type="term" value="F:DNA-binding transcription factor activity"/>
    <property type="evidence" value="ECO:0007669"/>
    <property type="project" value="InterPro"/>
</dbReference>
<dbReference type="InterPro" id="IPR036390">
    <property type="entry name" value="WH_DNA-bd_sf"/>
</dbReference>
<dbReference type="AlphaFoldDB" id="A0A2S3U4T3"/>
<evidence type="ECO:0000259" key="1">
    <source>
        <dbReference type="PROSITE" id="PS50931"/>
    </source>
</evidence>
<dbReference type="InterPro" id="IPR036388">
    <property type="entry name" value="WH-like_DNA-bd_sf"/>
</dbReference>
<feature type="domain" description="HTH lysR-type" evidence="1">
    <location>
        <begin position="1"/>
        <end position="34"/>
    </location>
</feature>
<dbReference type="InterPro" id="IPR000847">
    <property type="entry name" value="LysR_HTH_N"/>
</dbReference>
<sequence>MFQQMQYFIAIVKNHSFTQAAVDCHISQSAIRNR</sequence>